<dbReference type="Proteomes" id="UP000799438">
    <property type="component" value="Unassembled WGS sequence"/>
</dbReference>
<dbReference type="OrthoDB" id="2960375at2759"/>
<evidence type="ECO:0000256" key="1">
    <source>
        <dbReference type="ARBA" id="ARBA00023002"/>
    </source>
</evidence>
<protein>
    <recommendedName>
        <fullName evidence="3">TauD/TfdA-like domain-containing protein</fullName>
    </recommendedName>
</protein>
<evidence type="ECO:0000313" key="4">
    <source>
        <dbReference type="EMBL" id="KAF2142308.1"/>
    </source>
</evidence>
<dbReference type="RefSeq" id="XP_033398020.1">
    <property type="nucleotide sequence ID" value="XM_033542042.1"/>
</dbReference>
<dbReference type="SUPFAM" id="SSF51197">
    <property type="entry name" value="Clavaminate synthase-like"/>
    <property type="match status" value="1"/>
</dbReference>
<dbReference type="EMBL" id="ML995484">
    <property type="protein sequence ID" value="KAF2142308.1"/>
    <property type="molecule type" value="Genomic_DNA"/>
</dbReference>
<dbReference type="AlphaFoldDB" id="A0A6A6BFH0"/>
<dbReference type="GeneID" id="54299539"/>
<dbReference type="Pfam" id="PF02668">
    <property type="entry name" value="TauD"/>
    <property type="match status" value="1"/>
</dbReference>
<keyword evidence="5" id="KW-1185">Reference proteome</keyword>
<proteinExistence type="predicted"/>
<organism evidence="4 5">
    <name type="scientific">Aplosporella prunicola CBS 121167</name>
    <dbReference type="NCBI Taxonomy" id="1176127"/>
    <lineage>
        <taxon>Eukaryota</taxon>
        <taxon>Fungi</taxon>
        <taxon>Dikarya</taxon>
        <taxon>Ascomycota</taxon>
        <taxon>Pezizomycotina</taxon>
        <taxon>Dothideomycetes</taxon>
        <taxon>Dothideomycetes incertae sedis</taxon>
        <taxon>Botryosphaeriales</taxon>
        <taxon>Aplosporellaceae</taxon>
        <taxon>Aplosporella</taxon>
    </lineage>
</organism>
<feature type="compositionally biased region" description="Low complexity" evidence="2">
    <location>
        <begin position="154"/>
        <end position="164"/>
    </location>
</feature>
<dbReference type="InterPro" id="IPR042098">
    <property type="entry name" value="TauD-like_sf"/>
</dbReference>
<feature type="domain" description="TauD/TfdA-like" evidence="3">
    <location>
        <begin position="229"/>
        <end position="465"/>
    </location>
</feature>
<evidence type="ECO:0000313" key="5">
    <source>
        <dbReference type="Proteomes" id="UP000799438"/>
    </source>
</evidence>
<feature type="compositionally biased region" description="Basic and acidic residues" evidence="2">
    <location>
        <begin position="467"/>
        <end position="487"/>
    </location>
</feature>
<evidence type="ECO:0000259" key="3">
    <source>
        <dbReference type="Pfam" id="PF02668"/>
    </source>
</evidence>
<feature type="region of interest" description="Disordered" evidence="2">
    <location>
        <begin position="148"/>
        <end position="171"/>
    </location>
</feature>
<reference evidence="4" key="1">
    <citation type="journal article" date="2020" name="Stud. Mycol.">
        <title>101 Dothideomycetes genomes: a test case for predicting lifestyles and emergence of pathogens.</title>
        <authorList>
            <person name="Haridas S."/>
            <person name="Albert R."/>
            <person name="Binder M."/>
            <person name="Bloem J."/>
            <person name="Labutti K."/>
            <person name="Salamov A."/>
            <person name="Andreopoulos B."/>
            <person name="Baker S."/>
            <person name="Barry K."/>
            <person name="Bills G."/>
            <person name="Bluhm B."/>
            <person name="Cannon C."/>
            <person name="Castanera R."/>
            <person name="Culley D."/>
            <person name="Daum C."/>
            <person name="Ezra D."/>
            <person name="Gonzalez J."/>
            <person name="Henrissat B."/>
            <person name="Kuo A."/>
            <person name="Liang C."/>
            <person name="Lipzen A."/>
            <person name="Lutzoni F."/>
            <person name="Magnuson J."/>
            <person name="Mondo S."/>
            <person name="Nolan M."/>
            <person name="Ohm R."/>
            <person name="Pangilinan J."/>
            <person name="Park H.-J."/>
            <person name="Ramirez L."/>
            <person name="Alfaro M."/>
            <person name="Sun H."/>
            <person name="Tritt A."/>
            <person name="Yoshinaga Y."/>
            <person name="Zwiers L.-H."/>
            <person name="Turgeon B."/>
            <person name="Goodwin S."/>
            <person name="Spatafora J."/>
            <person name="Crous P."/>
            <person name="Grigoriev I."/>
        </authorList>
    </citation>
    <scope>NUCLEOTIDE SEQUENCE</scope>
    <source>
        <strain evidence="4">CBS 121167</strain>
    </source>
</reference>
<dbReference type="Gene3D" id="3.60.130.10">
    <property type="entry name" value="Clavaminate synthase-like"/>
    <property type="match status" value="1"/>
</dbReference>
<gene>
    <name evidence="4" type="ORF">K452DRAFT_297626</name>
</gene>
<dbReference type="GO" id="GO:0016491">
    <property type="term" value="F:oxidoreductase activity"/>
    <property type="evidence" value="ECO:0007669"/>
    <property type="project" value="UniProtKB-KW"/>
</dbReference>
<keyword evidence="1" id="KW-0560">Oxidoreductase</keyword>
<evidence type="ECO:0000256" key="2">
    <source>
        <dbReference type="SAM" id="MobiDB-lite"/>
    </source>
</evidence>
<feature type="region of interest" description="Disordered" evidence="2">
    <location>
        <begin position="466"/>
        <end position="487"/>
    </location>
</feature>
<sequence>MPELERKYNEVPITIIPRFHTINGSAGNRVHINPTSTRYAKQSPSSRPHRPAGIYTGIRLGTMNFRDSKARTFFMDKLTSDANYNFSVRPNTASAQKSLNTIQMASISEAFLAAKHRLATNSVHFTKAINHPKRLPKAAAAQTARCISTQPPRSSAAIESSSSSPRHLGDLPPPDYHFLRTLVQRMPFVQPEPKSTTAVSQPQDDTVFQLPLGSWFKVPSRALGLSMTATFDHALQEQGLVAIKLGFKDPHSAFMLELVQAMGCVPDTHSGTQGALWDVTYKPTGVYSAKTNAAAHSISHSLGEFAWHTDGAFEPTPQKYFGLHVLHPDKLGGGVFRLLPAETLLSRLSSASVDALLNTEFELNVPPEFYKGRKTNRGKIVDVDPATGRFRLRFRADILADPPSDSPAANEAVYELKRLLESPQAIGFRLPDEVFSENVVLLMDNSRFLHSRTEIKDPKRLLRRVRFHDPPSEAAKESESDEVRAST</sequence>
<name>A0A6A6BFH0_9PEZI</name>
<dbReference type="InterPro" id="IPR003819">
    <property type="entry name" value="TauD/TfdA-like"/>
</dbReference>
<accession>A0A6A6BFH0</accession>